<dbReference type="PANTHER" id="PTHR43198">
    <property type="entry name" value="BIFUNCTIONAL TH2 PROTEIN"/>
    <property type="match status" value="1"/>
</dbReference>
<protein>
    <recommendedName>
        <fullName evidence="3">Aminopyrimidine aminohydrolase</fullName>
    </recommendedName>
</protein>
<dbReference type="AlphaFoldDB" id="A0A511RJV6"/>
<dbReference type="Proteomes" id="UP000321827">
    <property type="component" value="Unassembled WGS sequence"/>
</dbReference>
<dbReference type="CDD" id="cd19357">
    <property type="entry name" value="TenA_E_At3g16990-like"/>
    <property type="match status" value="1"/>
</dbReference>
<dbReference type="EMBL" id="BJXN01000008">
    <property type="protein sequence ID" value="GEM89938.1"/>
    <property type="molecule type" value="Genomic_DNA"/>
</dbReference>
<evidence type="ECO:0000313" key="2">
    <source>
        <dbReference type="Proteomes" id="UP000321827"/>
    </source>
</evidence>
<dbReference type="Gene3D" id="1.20.910.10">
    <property type="entry name" value="Heme oxygenase-like"/>
    <property type="match status" value="1"/>
</dbReference>
<proteinExistence type="predicted"/>
<dbReference type="PANTHER" id="PTHR43198:SF5">
    <property type="entry name" value="BIFUNCTIONAL TENA-E PROTEIN"/>
    <property type="match status" value="1"/>
</dbReference>
<sequence>MKHLLALRDAHWDEWERLLGHPFLHRLRGGEVSERSVYAWMEQNYRFVEGLLELQARLVPRAPRAHRLVLAHGLVGIVEDLDWMAIQPINPAAPAHPARERYLAFLRVLDQEPYPVSVVALWTINRVFHDAWSSAAPSGGPFVDLVEHWTAPEFQAYLHDLAEVAEEAWLAAGEAERQRVHALVGEILRLEWGSWDMAQAFAGHYG</sequence>
<reference evidence="1 2" key="1">
    <citation type="submission" date="2019-07" db="EMBL/GenBank/DDBJ databases">
        <title>Whole genome shotgun sequence of Oceanithermus desulfurans NBRC 100063.</title>
        <authorList>
            <person name="Hosoyama A."/>
            <person name="Uohara A."/>
            <person name="Ohji S."/>
            <person name="Ichikawa N."/>
        </authorList>
    </citation>
    <scope>NUCLEOTIDE SEQUENCE [LARGE SCALE GENOMIC DNA]</scope>
    <source>
        <strain evidence="1 2">NBRC 100063</strain>
    </source>
</reference>
<dbReference type="InterPro" id="IPR016084">
    <property type="entry name" value="Haem_Oase-like_multi-hlx"/>
</dbReference>
<dbReference type="GO" id="GO:0005829">
    <property type="term" value="C:cytosol"/>
    <property type="evidence" value="ECO:0007669"/>
    <property type="project" value="TreeGrafter"/>
</dbReference>
<dbReference type="InterPro" id="IPR050967">
    <property type="entry name" value="Thiamine_Salvage_TenA"/>
</dbReference>
<dbReference type="OrthoDB" id="26646at2"/>
<comment type="caution">
    <text evidence="1">The sequence shown here is derived from an EMBL/GenBank/DDBJ whole genome shotgun (WGS) entry which is preliminary data.</text>
</comment>
<gene>
    <name evidence="1" type="ORF">ODE01S_13720</name>
</gene>
<organism evidence="1 2">
    <name type="scientific">Oceanithermus desulfurans NBRC 100063</name>
    <dbReference type="NCBI Taxonomy" id="1227550"/>
    <lineage>
        <taxon>Bacteria</taxon>
        <taxon>Thermotogati</taxon>
        <taxon>Deinococcota</taxon>
        <taxon>Deinococci</taxon>
        <taxon>Thermales</taxon>
        <taxon>Thermaceae</taxon>
        <taxon>Oceanithermus</taxon>
    </lineage>
</organism>
<name>A0A511RJV6_9DEIN</name>
<evidence type="ECO:0000313" key="1">
    <source>
        <dbReference type="EMBL" id="GEM89938.1"/>
    </source>
</evidence>
<accession>A0A511RJV6</accession>
<evidence type="ECO:0008006" key="3">
    <source>
        <dbReference type="Google" id="ProtNLM"/>
    </source>
</evidence>
<dbReference type="SUPFAM" id="SSF48613">
    <property type="entry name" value="Heme oxygenase-like"/>
    <property type="match status" value="1"/>
</dbReference>
<dbReference type="RefSeq" id="WP_147147234.1">
    <property type="nucleotide sequence ID" value="NZ_BJXN01000008.1"/>
</dbReference>